<proteinExistence type="inferred from homology"/>
<evidence type="ECO:0000256" key="4">
    <source>
        <dbReference type="SAM" id="MobiDB-lite"/>
    </source>
</evidence>
<dbReference type="GO" id="GO:0022625">
    <property type="term" value="C:cytosolic large ribosomal subunit"/>
    <property type="evidence" value="ECO:0007669"/>
    <property type="project" value="TreeGrafter"/>
</dbReference>
<evidence type="ECO:0000256" key="1">
    <source>
        <dbReference type="ARBA" id="ARBA00007116"/>
    </source>
</evidence>
<keyword evidence="3" id="KW-0687">Ribonucleoprotein</keyword>
<accession>M7YPW0</accession>
<dbReference type="EMBL" id="KD205006">
    <property type="protein sequence ID" value="EMS52638.1"/>
    <property type="molecule type" value="Genomic_DNA"/>
</dbReference>
<dbReference type="InterPro" id="IPR005485">
    <property type="entry name" value="Rbsml_uL18_euk_arch"/>
</dbReference>
<dbReference type="STRING" id="4572.M7YPW0"/>
<dbReference type="PANTHER" id="PTHR23410:SF12">
    <property type="entry name" value="LARGE RIBOSOMAL SUBUNIT PROTEIN UL18"/>
    <property type="match status" value="1"/>
</dbReference>
<feature type="region of interest" description="Disordered" evidence="4">
    <location>
        <begin position="1"/>
        <end position="36"/>
    </location>
</feature>
<dbReference type="eggNOG" id="KOG0875">
    <property type="taxonomic scope" value="Eukaryota"/>
</dbReference>
<evidence type="ECO:0000256" key="3">
    <source>
        <dbReference type="ARBA" id="ARBA00023274"/>
    </source>
</evidence>
<dbReference type="GO" id="GO:0008097">
    <property type="term" value="F:5S rRNA binding"/>
    <property type="evidence" value="ECO:0007669"/>
    <property type="project" value="InterPro"/>
</dbReference>
<dbReference type="GO" id="GO:0000027">
    <property type="term" value="P:ribosomal large subunit assembly"/>
    <property type="evidence" value="ECO:0007669"/>
    <property type="project" value="TreeGrafter"/>
</dbReference>
<dbReference type="AlphaFoldDB" id="M7YPW0"/>
<sequence>MATPRISCAPQPSPSRHNRSRSKDAEAVQSRGRVGRSGREGFTHLFYTDKSLHSRIAMGALDGGLDLPHSDRRFAGFKKDKKQLGAEIHLKYIYEGHVADYMKALLSNCRTLSHSPSMTIFLVALLVPQKLFRKVIKLILMPTSVEVLVLVITDFLKHNNLLPQLWNDHGFFAFLYFHMINNFMANLGNKQTSLALANAFPLNALLAECNFVLL</sequence>
<dbReference type="Gene3D" id="3.30.420.100">
    <property type="match status" value="1"/>
</dbReference>
<keyword evidence="2 5" id="KW-0689">Ribosomal protein</keyword>
<evidence type="ECO:0000313" key="5">
    <source>
        <dbReference type="EMBL" id="EMS52638.1"/>
    </source>
</evidence>
<dbReference type="GO" id="GO:0006412">
    <property type="term" value="P:translation"/>
    <property type="evidence" value="ECO:0007669"/>
    <property type="project" value="InterPro"/>
</dbReference>
<comment type="similarity">
    <text evidence="1">Belongs to the universal ribosomal protein uL18 family.</text>
</comment>
<dbReference type="GO" id="GO:0003735">
    <property type="term" value="F:structural constituent of ribosome"/>
    <property type="evidence" value="ECO:0007669"/>
    <property type="project" value="InterPro"/>
</dbReference>
<protein>
    <submittedName>
        <fullName evidence="5">60S ribosomal protein L5-2</fullName>
    </submittedName>
</protein>
<gene>
    <name evidence="5" type="ORF">TRIUR3_12219</name>
</gene>
<reference evidence="5" key="1">
    <citation type="journal article" date="2013" name="Nature">
        <title>Draft genome of the wheat A-genome progenitor Triticum urartu.</title>
        <authorList>
            <person name="Ling H.Q."/>
            <person name="Zhao S."/>
            <person name="Liu D."/>
            <person name="Wang J."/>
            <person name="Sun H."/>
            <person name="Zhang C."/>
            <person name="Fan H."/>
            <person name="Li D."/>
            <person name="Dong L."/>
            <person name="Tao Y."/>
            <person name="Gao C."/>
            <person name="Wu H."/>
            <person name="Li Y."/>
            <person name="Cui Y."/>
            <person name="Guo X."/>
            <person name="Zheng S."/>
            <person name="Wang B."/>
            <person name="Yu K."/>
            <person name="Liang Q."/>
            <person name="Yang W."/>
            <person name="Lou X."/>
            <person name="Chen J."/>
            <person name="Feng M."/>
            <person name="Jian J."/>
            <person name="Zhang X."/>
            <person name="Luo G."/>
            <person name="Jiang Y."/>
            <person name="Liu J."/>
            <person name="Wang Z."/>
            <person name="Sha Y."/>
            <person name="Zhang B."/>
            <person name="Wu H."/>
            <person name="Tang D."/>
            <person name="Shen Q."/>
            <person name="Xue P."/>
            <person name="Zou S."/>
            <person name="Wang X."/>
            <person name="Liu X."/>
            <person name="Wang F."/>
            <person name="Yang Y."/>
            <person name="An X."/>
            <person name="Dong Z."/>
            <person name="Zhang K."/>
            <person name="Zhang X."/>
            <person name="Luo M.C."/>
            <person name="Dvorak J."/>
            <person name="Tong Y."/>
            <person name="Wang J."/>
            <person name="Yang H."/>
            <person name="Li Z."/>
            <person name="Wang D."/>
            <person name="Zhang A."/>
            <person name="Wang J."/>
        </authorList>
    </citation>
    <scope>NUCLEOTIDE SEQUENCE</scope>
</reference>
<evidence type="ECO:0000256" key="2">
    <source>
        <dbReference type="ARBA" id="ARBA00022980"/>
    </source>
</evidence>
<organism evidence="5">
    <name type="scientific">Triticum urartu</name>
    <name type="common">Red wild einkorn</name>
    <name type="synonym">Crithodium urartu</name>
    <dbReference type="NCBI Taxonomy" id="4572"/>
    <lineage>
        <taxon>Eukaryota</taxon>
        <taxon>Viridiplantae</taxon>
        <taxon>Streptophyta</taxon>
        <taxon>Embryophyta</taxon>
        <taxon>Tracheophyta</taxon>
        <taxon>Spermatophyta</taxon>
        <taxon>Magnoliopsida</taxon>
        <taxon>Liliopsida</taxon>
        <taxon>Poales</taxon>
        <taxon>Poaceae</taxon>
        <taxon>BOP clade</taxon>
        <taxon>Pooideae</taxon>
        <taxon>Triticodae</taxon>
        <taxon>Triticeae</taxon>
        <taxon>Triticinae</taxon>
        <taxon>Triticum</taxon>
    </lineage>
</organism>
<dbReference type="PANTHER" id="PTHR23410">
    <property type="entry name" value="RIBOSOMAL PROTEIN L5-RELATED"/>
    <property type="match status" value="1"/>
</dbReference>
<name>M7YPW0_TRIUA</name>